<protein>
    <recommendedName>
        <fullName evidence="2">DNA/pantothenate metabolism flavoprotein C-terminal domain-containing protein</fullName>
    </recommendedName>
</protein>
<dbReference type="GO" id="GO:0003824">
    <property type="term" value="F:catalytic activity"/>
    <property type="evidence" value="ECO:0007669"/>
    <property type="project" value="UniProtKB-ARBA"/>
</dbReference>
<comment type="similarity">
    <text evidence="1">Belongs to the PPC synthetase family.</text>
</comment>
<evidence type="ECO:0000313" key="4">
    <source>
        <dbReference type="Proteomes" id="UP001152798"/>
    </source>
</evidence>
<dbReference type="InterPro" id="IPR007085">
    <property type="entry name" value="DNA/pantothenate-metab_flavo_C"/>
</dbReference>
<dbReference type="SUPFAM" id="SSF102645">
    <property type="entry name" value="CoaB-like"/>
    <property type="match status" value="1"/>
</dbReference>
<name>A0A9P0HKH7_NEZVI</name>
<dbReference type="EMBL" id="OV725081">
    <property type="protein sequence ID" value="CAH1403131.1"/>
    <property type="molecule type" value="Genomic_DNA"/>
</dbReference>
<reference evidence="3" key="1">
    <citation type="submission" date="2022-01" db="EMBL/GenBank/DDBJ databases">
        <authorList>
            <person name="King R."/>
        </authorList>
    </citation>
    <scope>NUCLEOTIDE SEQUENCE</scope>
</reference>
<feature type="domain" description="DNA/pantothenate metabolism flavoprotein C-terminal" evidence="2">
    <location>
        <begin position="166"/>
        <end position="291"/>
    </location>
</feature>
<evidence type="ECO:0000256" key="1">
    <source>
        <dbReference type="ARBA" id="ARBA00005703"/>
    </source>
</evidence>
<organism evidence="3 4">
    <name type="scientific">Nezara viridula</name>
    <name type="common">Southern green stink bug</name>
    <name type="synonym">Cimex viridulus</name>
    <dbReference type="NCBI Taxonomy" id="85310"/>
    <lineage>
        <taxon>Eukaryota</taxon>
        <taxon>Metazoa</taxon>
        <taxon>Ecdysozoa</taxon>
        <taxon>Arthropoda</taxon>
        <taxon>Hexapoda</taxon>
        <taxon>Insecta</taxon>
        <taxon>Pterygota</taxon>
        <taxon>Neoptera</taxon>
        <taxon>Paraneoptera</taxon>
        <taxon>Hemiptera</taxon>
        <taxon>Heteroptera</taxon>
        <taxon>Panheteroptera</taxon>
        <taxon>Pentatomomorpha</taxon>
        <taxon>Pentatomoidea</taxon>
        <taxon>Pentatomidae</taxon>
        <taxon>Pentatominae</taxon>
        <taxon>Nezara</taxon>
    </lineage>
</organism>
<dbReference type="Gene3D" id="3.40.50.10300">
    <property type="entry name" value="CoaB-like"/>
    <property type="match status" value="1"/>
</dbReference>
<dbReference type="Proteomes" id="UP001152798">
    <property type="component" value="Chromosome 5"/>
</dbReference>
<dbReference type="GO" id="GO:0015937">
    <property type="term" value="P:coenzyme A biosynthetic process"/>
    <property type="evidence" value="ECO:0007669"/>
    <property type="project" value="UniProtKB-ARBA"/>
</dbReference>
<dbReference type="PANTHER" id="PTHR12290">
    <property type="entry name" value="CORNICHON-RELATED"/>
    <property type="match status" value="1"/>
</dbReference>
<accession>A0A9P0HKH7</accession>
<gene>
    <name evidence="3" type="ORF">NEZAVI_LOCUS11788</name>
</gene>
<dbReference type="AlphaFoldDB" id="A0A9P0HKH7"/>
<evidence type="ECO:0000259" key="2">
    <source>
        <dbReference type="Pfam" id="PF04127"/>
    </source>
</evidence>
<dbReference type="Pfam" id="PF04127">
    <property type="entry name" value="DFP"/>
    <property type="match status" value="1"/>
</dbReference>
<proteinExistence type="inferred from homology"/>
<keyword evidence="4" id="KW-1185">Reference proteome</keyword>
<evidence type="ECO:0000313" key="3">
    <source>
        <dbReference type="EMBL" id="CAH1403131.1"/>
    </source>
</evidence>
<sequence>MSICEDFFSSNPQPTNYDILSNKIKDFCQLHKHDKVVLITSGGTAVPLERHTVRSLENFSQGTRGSSSAEYFLKSGYAVIFLYRLKSLEPFTRHFSDINIFDWLVVDNENESSQIKVGSQYVSTLLPILKKYKEVMNSGKLLSIPYISLSDYLWLLRAACNALSSLNGKALLYLAAAVSDFYIPLDKMPTHKIQSDNGAPNISLHLVPKILEPLVHSWVPNAYVVSFKLETNTSLLHSKARRALEKYHHKMVIGNILQTRKYQVIIVTENEDYDIVLSEEEKVQNVEIESKIVEYLCKKHDLFLNS</sequence>
<dbReference type="OrthoDB" id="70224at2759"/>
<dbReference type="InterPro" id="IPR035929">
    <property type="entry name" value="CoaB-like_sf"/>
</dbReference>